<dbReference type="RefSeq" id="WP_014239179.1">
    <property type="nucleotide sequence ID" value="NC_016617.1"/>
</dbReference>
<evidence type="ECO:0000313" key="1">
    <source>
        <dbReference type="EMBL" id="CCC96863.1"/>
    </source>
</evidence>
<dbReference type="AlphaFoldDB" id="A0A9P1NKY4"/>
<protein>
    <recommendedName>
        <fullName evidence="3">Helix-turn-helix domain-containing protein</fullName>
    </recommendedName>
</protein>
<gene>
    <name evidence="1" type="ORF">AZOBR_40032</name>
</gene>
<dbReference type="KEGG" id="abs:AZOBR_40032"/>
<dbReference type="Proteomes" id="UP000007319">
    <property type="component" value="Chromosome"/>
</dbReference>
<reference evidence="1 2" key="1">
    <citation type="journal article" date="2011" name="PLoS Genet.">
        <title>Azospirillum genomes reveal transition of bacteria from aquatic to terrestrial environments.</title>
        <authorList>
            <person name="Wisniewski-Dye F."/>
            <person name="Borziak K."/>
            <person name="Khalsa-Moyers G."/>
            <person name="Alexandre G."/>
            <person name="Sukharnikov L.O."/>
            <person name="Wuichet K."/>
            <person name="Hurst G.B."/>
            <person name="McDonald W.H."/>
            <person name="Robertson J.S."/>
            <person name="Barbe V."/>
            <person name="Calteau A."/>
            <person name="Rouy Z."/>
            <person name="Mangenot S."/>
            <person name="Prigent-Combaret C."/>
            <person name="Normand P."/>
            <person name="Boyer M."/>
            <person name="Siguier P."/>
            <person name="Dessaux Y."/>
            <person name="Elmerich C."/>
            <person name="Condemine G."/>
            <person name="Krishnen G."/>
            <person name="Kennedy I."/>
            <person name="Paterson A.H."/>
            <person name="Gonzalez V."/>
            <person name="Mavingui P."/>
            <person name="Zhulin I.B."/>
        </authorList>
    </citation>
    <scope>NUCLEOTIDE SEQUENCE [LARGE SCALE GENOMIC DNA]</scope>
    <source>
        <strain evidence="1 2">Sp245</strain>
    </source>
</reference>
<organism evidence="1 2">
    <name type="scientific">Azospirillum baldaniorum</name>
    <dbReference type="NCBI Taxonomy" id="1064539"/>
    <lineage>
        <taxon>Bacteria</taxon>
        <taxon>Pseudomonadati</taxon>
        <taxon>Pseudomonadota</taxon>
        <taxon>Alphaproteobacteria</taxon>
        <taxon>Rhodospirillales</taxon>
        <taxon>Azospirillaceae</taxon>
        <taxon>Azospirillum</taxon>
    </lineage>
</organism>
<sequence>MAGLPDWPRCLSRDQAAAYVGVSPGKFDQEVADGIWPSGETRGGRILWDRVLLDKWQDERSGLVQQSMPAAGAGTSEWAKWS</sequence>
<dbReference type="EMBL" id="HE577327">
    <property type="protein sequence ID" value="CCC96863.1"/>
    <property type="molecule type" value="Genomic_DNA"/>
</dbReference>
<keyword evidence="2" id="KW-1185">Reference proteome</keyword>
<proteinExistence type="predicted"/>
<name>A0A9P1NKY4_9PROT</name>
<accession>A0A9P1NKY4</accession>
<evidence type="ECO:0008006" key="3">
    <source>
        <dbReference type="Google" id="ProtNLM"/>
    </source>
</evidence>
<evidence type="ECO:0000313" key="2">
    <source>
        <dbReference type="Proteomes" id="UP000007319"/>
    </source>
</evidence>